<keyword evidence="1" id="KW-0472">Membrane</keyword>
<dbReference type="GeneID" id="26806535"/>
<dbReference type="GO" id="GO:0000329">
    <property type="term" value="C:fungal-type vacuole membrane"/>
    <property type="evidence" value="ECO:0007669"/>
    <property type="project" value="InterPro"/>
</dbReference>
<evidence type="ECO:0000313" key="2">
    <source>
        <dbReference type="EMBL" id="KNG86895.1"/>
    </source>
</evidence>
<dbReference type="STRING" id="1509407.A0A0L1J5C5"/>
<sequence>MPSVAHHVEQNKREKLPVGTELEKKLGMILFRPPRPFLGSDKPEVTEVGMVASPAATKPSFKSRVAAHFKKWWWAHLIAFIVVVLVVALPVVYVGYPNIAQDNINDSKLEVKSMVISEPTPESFHVDQKQVIWTDSVFHPTIYSFNASVGLLGAAPFGIATIPQLKSRDGVEVHVEQRLDLTDASAFGDFATAVMQNEYVDLNVYGRPDLKQGALPKITVTYNHTATMKGLNKLKGFSLSGMKLAKEAPDGTNTEGQVLIPNPSVMTISLGNVTLDLSVNGTGIGTSYIQDLVLNPGDNKFPMRAKVDQLTMVTLMTKYPGTVVPVDITGSATNSSVYDGKALSYFSKALASNKLQVNLNVTEVVGSSLSSF</sequence>
<dbReference type="AlphaFoldDB" id="A0A0L1J5C5"/>
<keyword evidence="3" id="KW-1185">Reference proteome</keyword>
<dbReference type="RefSeq" id="XP_015407818.1">
    <property type="nucleotide sequence ID" value="XM_015549988.1"/>
</dbReference>
<proteinExistence type="predicted"/>
<dbReference type="Pfam" id="PF12505">
    <property type="entry name" value="DUF3712"/>
    <property type="match status" value="1"/>
</dbReference>
<protein>
    <submittedName>
        <fullName evidence="2">Uncharacterized protein</fullName>
    </submittedName>
</protein>
<gene>
    <name evidence="2" type="ORF">ANOM_004731</name>
</gene>
<feature type="transmembrane region" description="Helical" evidence="1">
    <location>
        <begin position="72"/>
        <end position="96"/>
    </location>
</feature>
<evidence type="ECO:0000313" key="3">
    <source>
        <dbReference type="Proteomes" id="UP000037505"/>
    </source>
</evidence>
<dbReference type="InterPro" id="IPR022185">
    <property type="entry name" value="DUF3712"/>
</dbReference>
<dbReference type="Proteomes" id="UP000037505">
    <property type="component" value="Unassembled WGS sequence"/>
</dbReference>
<dbReference type="OrthoDB" id="10039566at2759"/>
<reference evidence="2 3" key="1">
    <citation type="submission" date="2014-06" db="EMBL/GenBank/DDBJ databases">
        <title>The Genome of the Aflatoxigenic Filamentous Fungus Aspergillus nomius.</title>
        <authorList>
            <person name="Moore M.G."/>
            <person name="Shannon B.M."/>
            <person name="Brian M.M."/>
        </authorList>
    </citation>
    <scope>NUCLEOTIDE SEQUENCE [LARGE SCALE GENOMIC DNA]</scope>
    <source>
        <strain evidence="2 3">NRRL 13137</strain>
    </source>
</reference>
<evidence type="ECO:0000256" key="1">
    <source>
        <dbReference type="SAM" id="Phobius"/>
    </source>
</evidence>
<name>A0A0L1J5C5_ASPN3</name>
<accession>A0A0L1J5C5</accession>
<keyword evidence="1" id="KW-0812">Transmembrane</keyword>
<comment type="caution">
    <text evidence="2">The sequence shown here is derived from an EMBL/GenBank/DDBJ whole genome shotgun (WGS) entry which is preliminary data.</text>
</comment>
<organism evidence="2 3">
    <name type="scientific">Aspergillus nomiae NRRL (strain ATCC 15546 / NRRL 13137 / CBS 260.88 / M93)</name>
    <dbReference type="NCBI Taxonomy" id="1509407"/>
    <lineage>
        <taxon>Eukaryota</taxon>
        <taxon>Fungi</taxon>
        <taxon>Dikarya</taxon>
        <taxon>Ascomycota</taxon>
        <taxon>Pezizomycotina</taxon>
        <taxon>Eurotiomycetes</taxon>
        <taxon>Eurotiomycetidae</taxon>
        <taxon>Eurotiales</taxon>
        <taxon>Aspergillaceae</taxon>
        <taxon>Aspergillus</taxon>
        <taxon>Aspergillus subgen. Circumdati</taxon>
    </lineage>
</organism>
<dbReference type="PANTHER" id="PTHR35895:SF1">
    <property type="entry name" value="LIPID-BINDING SERUM GLYCOPROTEIN C-TERMINAL DOMAIN-CONTAINING PROTEIN"/>
    <property type="match status" value="1"/>
</dbReference>
<dbReference type="PANTHER" id="PTHR35895">
    <property type="entry name" value="CHROMOSOME 16, WHOLE GENOME SHOTGUN SEQUENCE"/>
    <property type="match status" value="1"/>
</dbReference>
<dbReference type="EMBL" id="JNOM01000099">
    <property type="protein sequence ID" value="KNG86895.1"/>
    <property type="molecule type" value="Genomic_DNA"/>
</dbReference>
<keyword evidence="1" id="KW-1133">Transmembrane helix</keyword>
<dbReference type="InterPro" id="IPR046368">
    <property type="entry name" value="Tag1"/>
</dbReference>